<keyword evidence="3" id="KW-1185">Reference proteome</keyword>
<accession>A0A162ACZ7</accession>
<dbReference type="AlphaFoldDB" id="A0A162ACZ7"/>
<evidence type="ECO:0000313" key="1">
    <source>
        <dbReference type="EMBL" id="KZM99010.1"/>
    </source>
</evidence>
<proteinExistence type="predicted"/>
<organism evidence="1">
    <name type="scientific">Daucus carota subsp. sativus</name>
    <name type="common">Carrot</name>
    <dbReference type="NCBI Taxonomy" id="79200"/>
    <lineage>
        <taxon>Eukaryota</taxon>
        <taxon>Viridiplantae</taxon>
        <taxon>Streptophyta</taxon>
        <taxon>Embryophyta</taxon>
        <taxon>Tracheophyta</taxon>
        <taxon>Spermatophyta</taxon>
        <taxon>Magnoliopsida</taxon>
        <taxon>eudicotyledons</taxon>
        <taxon>Gunneridae</taxon>
        <taxon>Pentapetalae</taxon>
        <taxon>asterids</taxon>
        <taxon>campanulids</taxon>
        <taxon>Apiales</taxon>
        <taxon>Apiaceae</taxon>
        <taxon>Apioideae</taxon>
        <taxon>Scandiceae</taxon>
        <taxon>Daucinae</taxon>
        <taxon>Daucus</taxon>
        <taxon>Daucus sect. Daucus</taxon>
    </lineage>
</organism>
<reference evidence="2" key="2">
    <citation type="submission" date="2022-03" db="EMBL/GenBank/DDBJ databases">
        <title>Draft title - Genomic analysis of global carrot germplasm unveils the trajectory of domestication and the origin of high carotenoid orange carrot.</title>
        <authorList>
            <person name="Iorizzo M."/>
            <person name="Ellison S."/>
            <person name="Senalik D."/>
            <person name="Macko-Podgorni A."/>
            <person name="Grzebelus D."/>
            <person name="Bostan H."/>
            <person name="Rolling W."/>
            <person name="Curaba J."/>
            <person name="Simon P."/>
        </authorList>
    </citation>
    <scope>NUCLEOTIDE SEQUENCE</scope>
    <source>
        <tissue evidence="2">Leaf</tissue>
    </source>
</reference>
<gene>
    <name evidence="1" type="ORF">DCAR_013628</name>
    <name evidence="2" type="ORF">DCAR_0417390</name>
</gene>
<name>A0A162ACZ7_DAUCS</name>
<sequence>MHNTTDLNSMLLISADSRWNLEYVSYNVALRTAIANTKRARRYVAPSAVEHRINTADRHIEYP</sequence>
<dbReference type="EMBL" id="CP093346">
    <property type="protein sequence ID" value="WOG98049.1"/>
    <property type="molecule type" value="Genomic_DNA"/>
</dbReference>
<dbReference type="EMBL" id="LNRQ01000004">
    <property type="protein sequence ID" value="KZM99010.1"/>
    <property type="molecule type" value="Genomic_DNA"/>
</dbReference>
<dbReference type="Proteomes" id="UP000077755">
    <property type="component" value="Chromosome 4"/>
</dbReference>
<evidence type="ECO:0000313" key="2">
    <source>
        <dbReference type="EMBL" id="WOG98049.1"/>
    </source>
</evidence>
<protein>
    <submittedName>
        <fullName evidence="1">Uncharacterized protein</fullName>
    </submittedName>
</protein>
<evidence type="ECO:0000313" key="3">
    <source>
        <dbReference type="Proteomes" id="UP000077755"/>
    </source>
</evidence>
<dbReference type="Gramene" id="KZM99010">
    <property type="protein sequence ID" value="KZM99010"/>
    <property type="gene ID" value="DCAR_013628"/>
</dbReference>
<reference evidence="1" key="1">
    <citation type="journal article" date="2016" name="Nat. Genet.">
        <title>A high-quality carrot genome assembly provides new insights into carotenoid accumulation and asterid genome evolution.</title>
        <authorList>
            <person name="Iorizzo M."/>
            <person name="Ellison S."/>
            <person name="Senalik D."/>
            <person name="Zeng P."/>
            <person name="Satapoomin P."/>
            <person name="Huang J."/>
            <person name="Bowman M."/>
            <person name="Iovene M."/>
            <person name="Sanseverino W."/>
            <person name="Cavagnaro P."/>
            <person name="Yildiz M."/>
            <person name="Macko-Podgorni A."/>
            <person name="Moranska E."/>
            <person name="Grzebelus E."/>
            <person name="Grzebelus D."/>
            <person name="Ashrafi H."/>
            <person name="Zheng Z."/>
            <person name="Cheng S."/>
            <person name="Spooner D."/>
            <person name="Van Deynze A."/>
            <person name="Simon P."/>
        </authorList>
    </citation>
    <scope>NUCLEOTIDE SEQUENCE [LARGE SCALE GENOMIC DNA]</scope>
    <source>
        <tissue evidence="1">Leaf</tissue>
    </source>
</reference>